<evidence type="ECO:0000313" key="3">
    <source>
        <dbReference type="EMBL" id="NNV55665.1"/>
    </source>
</evidence>
<gene>
    <name evidence="3" type="ORF">GD597_09355</name>
</gene>
<dbReference type="InterPro" id="IPR049574">
    <property type="entry name" value="CrtA-like"/>
</dbReference>
<sequence>MYSTLTIVRYPKLLGIAGFISMAIFRVPLLFNKQLSFWKLMGCGKNGTFDIYPDWRQWAILTVHNAIPEKQVIPVYGGFIHQWFHFFGCEIFTITLEAMEGHGSWDGKPVFGDLAKQTDYNGLIAVLTRATIRLNKLSSFWKNVNSVAQRMADAPGFITSVGIGEVPWIKQATFSVWESKEHMKQFAYKMQEHAAVIKATRKENWYSEDMFVRFKPIAVSGTLNGINPLAGKVGSNKQYHGQYQGL</sequence>
<dbReference type="AlphaFoldDB" id="A0A8J8FCR2"/>
<dbReference type="InterPro" id="IPR021708">
    <property type="entry name" value="DUF3291"/>
</dbReference>
<feature type="transmembrane region" description="Helical" evidence="1">
    <location>
        <begin position="12"/>
        <end position="31"/>
    </location>
</feature>
<keyword evidence="1" id="KW-1133">Transmembrane helix</keyword>
<evidence type="ECO:0000256" key="1">
    <source>
        <dbReference type="SAM" id="Phobius"/>
    </source>
</evidence>
<keyword evidence="1" id="KW-0472">Membrane</keyword>
<dbReference type="EMBL" id="WHPF01000006">
    <property type="protein sequence ID" value="NNV55665.1"/>
    <property type="molecule type" value="Genomic_DNA"/>
</dbReference>
<proteinExistence type="predicted"/>
<protein>
    <submittedName>
        <fullName evidence="3">DUF3291 domain-containing protein</fullName>
    </submittedName>
</protein>
<dbReference type="RefSeq" id="WP_171607598.1">
    <property type="nucleotide sequence ID" value="NZ_WHPF01000006.1"/>
</dbReference>
<dbReference type="Proteomes" id="UP000598971">
    <property type="component" value="Unassembled WGS sequence"/>
</dbReference>
<feature type="domain" description="DUF3291" evidence="2">
    <location>
        <begin position="130"/>
        <end position="208"/>
    </location>
</feature>
<organism evidence="3 4">
    <name type="scientific">Limnovirga soli</name>
    <dbReference type="NCBI Taxonomy" id="2656915"/>
    <lineage>
        <taxon>Bacteria</taxon>
        <taxon>Pseudomonadati</taxon>
        <taxon>Bacteroidota</taxon>
        <taxon>Chitinophagia</taxon>
        <taxon>Chitinophagales</taxon>
        <taxon>Chitinophagaceae</taxon>
        <taxon>Limnovirga</taxon>
    </lineage>
</organism>
<accession>A0A8J8FCR2</accession>
<reference evidence="3" key="1">
    <citation type="submission" date="2019-10" db="EMBL/GenBank/DDBJ databases">
        <title>Draft genome sequence of Panacibacter sp. KCS-6.</title>
        <authorList>
            <person name="Yim K.J."/>
        </authorList>
    </citation>
    <scope>NUCLEOTIDE SEQUENCE</scope>
    <source>
        <strain evidence="3">KCS-6</strain>
    </source>
</reference>
<comment type="caution">
    <text evidence="3">The sequence shown here is derived from an EMBL/GenBank/DDBJ whole genome shotgun (WGS) entry which is preliminary data.</text>
</comment>
<keyword evidence="1" id="KW-0812">Transmembrane</keyword>
<dbReference type="CDD" id="cd21650">
    <property type="entry name" value="CrtA-like"/>
    <property type="match status" value="1"/>
</dbReference>
<name>A0A8J8FCR2_9BACT</name>
<evidence type="ECO:0000259" key="2">
    <source>
        <dbReference type="Pfam" id="PF11695"/>
    </source>
</evidence>
<evidence type="ECO:0000313" key="4">
    <source>
        <dbReference type="Proteomes" id="UP000598971"/>
    </source>
</evidence>
<dbReference type="Pfam" id="PF11695">
    <property type="entry name" value="DUF3291"/>
    <property type="match status" value="1"/>
</dbReference>
<keyword evidence="4" id="KW-1185">Reference proteome</keyword>